<keyword evidence="2" id="KW-0472">Membrane</keyword>
<keyword evidence="4" id="KW-1185">Reference proteome</keyword>
<feature type="transmembrane region" description="Helical" evidence="2">
    <location>
        <begin position="25"/>
        <end position="50"/>
    </location>
</feature>
<name>D8SLG6_SELML</name>
<dbReference type="HOGENOM" id="CLU_675433_0_0_1"/>
<feature type="non-terminal residue" evidence="3">
    <location>
        <position position="408"/>
    </location>
</feature>
<organism evidence="4">
    <name type="scientific">Selaginella moellendorffii</name>
    <name type="common">Spikemoss</name>
    <dbReference type="NCBI Taxonomy" id="88036"/>
    <lineage>
        <taxon>Eukaryota</taxon>
        <taxon>Viridiplantae</taxon>
        <taxon>Streptophyta</taxon>
        <taxon>Embryophyta</taxon>
        <taxon>Tracheophyta</taxon>
        <taxon>Lycopodiopsida</taxon>
        <taxon>Selaginellales</taxon>
        <taxon>Selaginellaceae</taxon>
        <taxon>Selaginella</taxon>
    </lineage>
</organism>
<dbReference type="Proteomes" id="UP000001514">
    <property type="component" value="Unassembled WGS sequence"/>
</dbReference>
<keyword evidence="2" id="KW-0812">Transmembrane</keyword>
<sequence length="408" mass="44416">MQGRRSWSQDVWPGVWMSASDKCVIGAQTSGLLIVFRLVSFVGYCLWWVLSRLWSGGIMSDTDSSRTDRKAGHRKGDDGSGQESKVDRMEAEERMQREEVARLVDERRRQRADAQNDNKMADEGGSSEAQRRKQDKHVVSATAIAGTTSSSKANANEGVQGLDASTSTSPDVDGVPPSPSPSPSPALVEADLQALHDSASLTSPRSCKNETAGLSPVDDCLPPPSPSQSIYSTFMASVPVSDAQPDYDGWVASDLAPKSTWKMWEAPNLDLPRLTQCINGVDPVSSQPSSDLTSSFLSSGPVGIVPSVPITNNLWSNYHAFLQVPIMGEFKATRPSRCPYVASGTTLVTTSLSAALVQREGQITSTNLTGQRRSNIKSTDFPSRHLREHYLKEVTCWRDQVERDQVAK</sequence>
<dbReference type="EMBL" id="GL377626">
    <property type="protein sequence ID" value="EFJ14655.1"/>
    <property type="molecule type" value="Genomic_DNA"/>
</dbReference>
<accession>D8SLG6</accession>
<feature type="compositionally biased region" description="Basic and acidic residues" evidence="1">
    <location>
        <begin position="63"/>
        <end position="122"/>
    </location>
</feature>
<proteinExistence type="predicted"/>
<reference evidence="3 4" key="1">
    <citation type="journal article" date="2011" name="Science">
        <title>The Selaginella genome identifies genetic changes associated with the evolution of vascular plants.</title>
        <authorList>
            <person name="Banks J.A."/>
            <person name="Nishiyama T."/>
            <person name="Hasebe M."/>
            <person name="Bowman J.L."/>
            <person name="Gribskov M."/>
            <person name="dePamphilis C."/>
            <person name="Albert V.A."/>
            <person name="Aono N."/>
            <person name="Aoyama T."/>
            <person name="Ambrose B.A."/>
            <person name="Ashton N.W."/>
            <person name="Axtell M.J."/>
            <person name="Barker E."/>
            <person name="Barker M.S."/>
            <person name="Bennetzen J.L."/>
            <person name="Bonawitz N.D."/>
            <person name="Chapple C."/>
            <person name="Cheng C."/>
            <person name="Correa L.G."/>
            <person name="Dacre M."/>
            <person name="DeBarry J."/>
            <person name="Dreyer I."/>
            <person name="Elias M."/>
            <person name="Engstrom E.M."/>
            <person name="Estelle M."/>
            <person name="Feng L."/>
            <person name="Finet C."/>
            <person name="Floyd S.K."/>
            <person name="Frommer W.B."/>
            <person name="Fujita T."/>
            <person name="Gramzow L."/>
            <person name="Gutensohn M."/>
            <person name="Harholt J."/>
            <person name="Hattori M."/>
            <person name="Heyl A."/>
            <person name="Hirai T."/>
            <person name="Hiwatashi Y."/>
            <person name="Ishikawa M."/>
            <person name="Iwata M."/>
            <person name="Karol K.G."/>
            <person name="Koehler B."/>
            <person name="Kolukisaoglu U."/>
            <person name="Kubo M."/>
            <person name="Kurata T."/>
            <person name="Lalonde S."/>
            <person name="Li K."/>
            <person name="Li Y."/>
            <person name="Litt A."/>
            <person name="Lyons E."/>
            <person name="Manning G."/>
            <person name="Maruyama T."/>
            <person name="Michael T.P."/>
            <person name="Mikami K."/>
            <person name="Miyazaki S."/>
            <person name="Morinaga S."/>
            <person name="Murata T."/>
            <person name="Mueller-Roeber B."/>
            <person name="Nelson D.R."/>
            <person name="Obara M."/>
            <person name="Oguri Y."/>
            <person name="Olmstead R.G."/>
            <person name="Onodera N."/>
            <person name="Petersen B.L."/>
            <person name="Pils B."/>
            <person name="Prigge M."/>
            <person name="Rensing S.A."/>
            <person name="Riano-Pachon D.M."/>
            <person name="Roberts A.W."/>
            <person name="Sato Y."/>
            <person name="Scheller H.V."/>
            <person name="Schulz B."/>
            <person name="Schulz C."/>
            <person name="Shakirov E.V."/>
            <person name="Shibagaki N."/>
            <person name="Shinohara N."/>
            <person name="Shippen D.E."/>
            <person name="Soerensen I."/>
            <person name="Sotooka R."/>
            <person name="Sugimoto N."/>
            <person name="Sugita M."/>
            <person name="Sumikawa N."/>
            <person name="Tanurdzic M."/>
            <person name="Theissen G."/>
            <person name="Ulvskov P."/>
            <person name="Wakazuki S."/>
            <person name="Weng J.K."/>
            <person name="Willats W.W."/>
            <person name="Wipf D."/>
            <person name="Wolf P.G."/>
            <person name="Yang L."/>
            <person name="Zimmer A.D."/>
            <person name="Zhu Q."/>
            <person name="Mitros T."/>
            <person name="Hellsten U."/>
            <person name="Loque D."/>
            <person name="Otillar R."/>
            <person name="Salamov A."/>
            <person name="Schmutz J."/>
            <person name="Shapiro H."/>
            <person name="Lindquist E."/>
            <person name="Lucas S."/>
            <person name="Rokhsar D."/>
            <person name="Grigoriev I.V."/>
        </authorList>
    </citation>
    <scope>NUCLEOTIDE SEQUENCE [LARGE SCALE GENOMIC DNA]</scope>
</reference>
<feature type="region of interest" description="Disordered" evidence="1">
    <location>
        <begin position="61"/>
        <end position="186"/>
    </location>
</feature>
<dbReference type="InParanoid" id="D8SLG6"/>
<dbReference type="KEGG" id="smo:SELMODRAFT_445796"/>
<feature type="region of interest" description="Disordered" evidence="1">
    <location>
        <begin position="199"/>
        <end position="222"/>
    </location>
</feature>
<dbReference type="AlphaFoldDB" id="D8SLG6"/>
<dbReference type="Gramene" id="EFJ14655">
    <property type="protein sequence ID" value="EFJ14655"/>
    <property type="gene ID" value="SELMODRAFT_445796"/>
</dbReference>
<keyword evidence="2" id="KW-1133">Transmembrane helix</keyword>
<protein>
    <submittedName>
        <fullName evidence="3">Uncharacterized protein</fullName>
    </submittedName>
</protein>
<feature type="compositionally biased region" description="Basic and acidic residues" evidence="1">
    <location>
        <begin position="129"/>
        <end position="138"/>
    </location>
</feature>
<evidence type="ECO:0000256" key="1">
    <source>
        <dbReference type="SAM" id="MobiDB-lite"/>
    </source>
</evidence>
<evidence type="ECO:0000313" key="4">
    <source>
        <dbReference type="Proteomes" id="UP000001514"/>
    </source>
</evidence>
<evidence type="ECO:0000313" key="3">
    <source>
        <dbReference type="EMBL" id="EFJ14655.1"/>
    </source>
</evidence>
<gene>
    <name evidence="3" type="ORF">SELMODRAFT_445796</name>
</gene>
<feature type="compositionally biased region" description="Low complexity" evidence="1">
    <location>
        <begin position="140"/>
        <end position="153"/>
    </location>
</feature>
<evidence type="ECO:0000256" key="2">
    <source>
        <dbReference type="SAM" id="Phobius"/>
    </source>
</evidence>